<feature type="transmembrane region" description="Helical" evidence="9">
    <location>
        <begin position="247"/>
        <end position="270"/>
    </location>
</feature>
<gene>
    <name evidence="11" type="ORF">A5N15_09115</name>
    <name evidence="10" type="ORF">AN277_0207570</name>
</gene>
<dbReference type="GO" id="GO:0005886">
    <property type="term" value="C:plasma membrane"/>
    <property type="evidence" value="ECO:0007669"/>
    <property type="project" value="UniProtKB-SubCell"/>
</dbReference>
<feature type="transmembrane region" description="Helical" evidence="9">
    <location>
        <begin position="421"/>
        <end position="444"/>
    </location>
</feature>
<evidence type="ECO:0000313" key="13">
    <source>
        <dbReference type="Proteomes" id="UP000092021"/>
    </source>
</evidence>
<feature type="transmembrane region" description="Helical" evidence="9">
    <location>
        <begin position="68"/>
        <end position="92"/>
    </location>
</feature>
<comment type="similarity">
    <text evidence="2 9">Belongs to the alanine or glycine:cation symporter (AGCS) (TC 2.A.25) family.</text>
</comment>
<proteinExistence type="inferred from homology"/>
<evidence type="ECO:0000256" key="1">
    <source>
        <dbReference type="ARBA" id="ARBA00004651"/>
    </source>
</evidence>
<evidence type="ECO:0000256" key="2">
    <source>
        <dbReference type="ARBA" id="ARBA00009261"/>
    </source>
</evidence>
<dbReference type="EMBL" id="LWGZ01000809">
    <property type="protein sequence ID" value="OAX56898.1"/>
    <property type="molecule type" value="Genomic_DNA"/>
</dbReference>
<comment type="caution">
    <text evidence="10">The sequence shown here is derived from an EMBL/GenBank/DDBJ whole genome shotgun (WGS) entry which is preliminary data.</text>
</comment>
<dbReference type="PRINTS" id="PR00175">
    <property type="entry name" value="NAALASMPORT"/>
</dbReference>
<accession>A0A199P7M4</accession>
<evidence type="ECO:0000313" key="12">
    <source>
        <dbReference type="Proteomes" id="UP000053171"/>
    </source>
</evidence>
<evidence type="ECO:0000256" key="9">
    <source>
        <dbReference type="RuleBase" id="RU363064"/>
    </source>
</evidence>
<keyword evidence="7 9" id="KW-1133">Transmembrane helix</keyword>
<feature type="transmembrane region" description="Helical" evidence="9">
    <location>
        <begin position="397"/>
        <end position="415"/>
    </location>
</feature>
<dbReference type="AlphaFoldDB" id="A0A199P7M4"/>
<feature type="transmembrane region" description="Helical" evidence="9">
    <location>
        <begin position="311"/>
        <end position="334"/>
    </location>
</feature>
<feature type="transmembrane region" description="Helical" evidence="9">
    <location>
        <begin position="220"/>
        <end position="241"/>
    </location>
</feature>
<evidence type="ECO:0000256" key="7">
    <source>
        <dbReference type="ARBA" id="ARBA00022989"/>
    </source>
</evidence>
<keyword evidence="6 9" id="KW-0769">Symport</keyword>
<dbReference type="RefSeq" id="WP_064725538.1">
    <property type="nucleotide sequence ID" value="NZ_LJBJ02000014.1"/>
</dbReference>
<evidence type="ECO:0000256" key="8">
    <source>
        <dbReference type="ARBA" id="ARBA00023136"/>
    </source>
</evidence>
<organism evidence="10 12">
    <name type="scientific">Rothia kristinae</name>
    <dbReference type="NCBI Taxonomy" id="37923"/>
    <lineage>
        <taxon>Bacteria</taxon>
        <taxon>Bacillati</taxon>
        <taxon>Actinomycetota</taxon>
        <taxon>Actinomycetes</taxon>
        <taxon>Micrococcales</taxon>
        <taxon>Micrococcaceae</taxon>
        <taxon>Rothia</taxon>
    </lineage>
</organism>
<feature type="transmembrane region" description="Helical" evidence="9">
    <location>
        <begin position="98"/>
        <end position="121"/>
    </location>
</feature>
<evidence type="ECO:0000256" key="3">
    <source>
        <dbReference type="ARBA" id="ARBA00022448"/>
    </source>
</evidence>
<keyword evidence="8 9" id="KW-0472">Membrane</keyword>
<reference evidence="10 12" key="3">
    <citation type="submission" date="2016-06" db="EMBL/GenBank/DDBJ databases">
        <title>Identification of putative biosynthetic pathways for the production of bioactive secondary metabolites by the marine actinomycete Kocuria kristinae RUTW2-3.</title>
        <authorList>
            <person name="Waterworth S.C."/>
            <person name="Walmsley T.A."/>
            <person name="Matongo T."/>
            <person name="Davies-Coleman M.T."/>
            <person name="Dorrington R.A."/>
        </authorList>
    </citation>
    <scope>NUCLEOTIDE SEQUENCE [LARGE SCALE GENOMIC DNA]</scope>
    <source>
        <strain evidence="12">RuSp02-3</strain>
        <strain evidence="10">RUTW2-3</strain>
        <strain evidence="11 13">RUTW4-5</strain>
    </source>
</reference>
<dbReference type="PANTHER" id="PTHR30330:SF1">
    <property type="entry name" value="AMINO-ACID CARRIER PROTEIN ALST"/>
    <property type="match status" value="1"/>
</dbReference>
<feature type="transmembrane region" description="Helical" evidence="9">
    <location>
        <begin position="14"/>
        <end position="32"/>
    </location>
</feature>
<keyword evidence="3 9" id="KW-0813">Transport</keyword>
<dbReference type="Pfam" id="PF01235">
    <property type="entry name" value="Na_Ala_symp"/>
    <property type="match status" value="1"/>
</dbReference>
<comment type="subcellular location">
    <subcellularLocation>
        <location evidence="1 9">Cell membrane</location>
        <topology evidence="1 9">Multi-pass membrane protein</topology>
    </subcellularLocation>
</comment>
<dbReference type="Gene3D" id="1.20.1740.10">
    <property type="entry name" value="Amino acid/polyamine transporter I"/>
    <property type="match status" value="1"/>
</dbReference>
<name>A0A199P7M4_9MICC</name>
<feature type="transmembrane region" description="Helical" evidence="9">
    <location>
        <begin position="142"/>
        <end position="165"/>
    </location>
</feature>
<feature type="transmembrane region" description="Helical" evidence="9">
    <location>
        <begin position="185"/>
        <end position="208"/>
    </location>
</feature>
<evidence type="ECO:0000313" key="10">
    <source>
        <dbReference type="EMBL" id="OAX51653.1"/>
    </source>
</evidence>
<evidence type="ECO:0000313" key="11">
    <source>
        <dbReference type="EMBL" id="OAX56898.1"/>
    </source>
</evidence>
<dbReference type="NCBIfam" id="TIGR00835">
    <property type="entry name" value="agcS"/>
    <property type="match status" value="1"/>
</dbReference>
<reference evidence="12" key="1">
    <citation type="submission" date="2016-04" db="EMBL/GenBank/DDBJ databases">
        <authorList>
            <person name="Waterworth S."/>
            <person name="Matcher G."/>
        </authorList>
    </citation>
    <scope>NUCLEOTIDE SEQUENCE [LARGE SCALE GENOMIC DNA]</scope>
    <source>
        <strain evidence="12">RuSp02-3</strain>
    </source>
</reference>
<evidence type="ECO:0000256" key="6">
    <source>
        <dbReference type="ARBA" id="ARBA00022847"/>
    </source>
</evidence>
<dbReference type="PANTHER" id="PTHR30330">
    <property type="entry name" value="AGSS FAMILY TRANSPORTER, SODIUM-ALANINE"/>
    <property type="match status" value="1"/>
</dbReference>
<sequence length="499" mass="53520">MDSLQSVVATVGEYIWYVMFAVLIAAGLFLTARTRAVQVRSIGEMFRVIGEPSGTRADGRKQISSFRAFTISAASRVGTANIAGVAIAITVGGPGAVFWMWLIATIGAASAFVESLLAQLYKHHGKDSYIGGPAYYMTRGLNARWMGVLFAVIICVTYGFVFNMVQSNSIADAVSESLNGVAPEFASSTALKVILGIILTAITALIIFGGVRSISAVTQILVPVMAILYILLGLIVVVMNLGEVPHVIAQIIEGAFGIREFVTGGVIGVIMQGVRRGLFSNEAGMGSAPNAGATAAVSHPAKQGLVQSLGVYFDTLVVCSITAFIVLLSEPAFGDSAEGASLTQNALAAQLGGWAVHFLTVAIFLFAYSSVIGNYYYGESNIEFLTEKRWVLQVFRLLVLVCVFTGTVVALDLVWSLADVFMAVMALLNLIAICALSGVAARVLRNYERQRLSGQEPIFRASDEPWLKNLEVWDGEDEVTTRQFWIDQDAAKRARARRG</sequence>
<dbReference type="EMBL" id="LJBJ02000014">
    <property type="protein sequence ID" value="OAX51653.1"/>
    <property type="molecule type" value="Genomic_DNA"/>
</dbReference>
<protein>
    <submittedName>
        <fullName evidence="10">Sodium:alanine symporter</fullName>
    </submittedName>
</protein>
<keyword evidence="4 9" id="KW-1003">Cell membrane</keyword>
<dbReference type="GO" id="GO:0005283">
    <property type="term" value="F:amino acid:sodium symporter activity"/>
    <property type="evidence" value="ECO:0007669"/>
    <property type="project" value="InterPro"/>
</dbReference>
<evidence type="ECO:0000256" key="5">
    <source>
        <dbReference type="ARBA" id="ARBA00022692"/>
    </source>
</evidence>
<keyword evidence="12" id="KW-1185">Reference proteome</keyword>
<evidence type="ECO:0000256" key="4">
    <source>
        <dbReference type="ARBA" id="ARBA00022475"/>
    </source>
</evidence>
<dbReference type="Proteomes" id="UP000053171">
    <property type="component" value="Unassembled WGS sequence"/>
</dbReference>
<keyword evidence="5 9" id="KW-0812">Transmembrane</keyword>
<dbReference type="Proteomes" id="UP000092021">
    <property type="component" value="Unassembled WGS sequence"/>
</dbReference>
<feature type="transmembrane region" description="Helical" evidence="9">
    <location>
        <begin position="354"/>
        <end position="377"/>
    </location>
</feature>
<dbReference type="FunFam" id="1.20.1740.10:FF:000004">
    <property type="entry name" value="Sodium:alanine symporter family protein"/>
    <property type="match status" value="1"/>
</dbReference>
<dbReference type="InterPro" id="IPR001463">
    <property type="entry name" value="Na/Ala_symport"/>
</dbReference>
<reference evidence="10" key="2">
    <citation type="submission" date="2016-04" db="EMBL/GenBank/DDBJ databases">
        <authorList>
            <person name="Evans L.H."/>
            <person name="Alamgir A."/>
            <person name="Owens N."/>
            <person name="Weber N.D."/>
            <person name="Virtaneva K."/>
            <person name="Barbian K."/>
            <person name="Babar A."/>
            <person name="Rosenke K."/>
        </authorList>
    </citation>
    <scope>NUCLEOTIDE SEQUENCE [LARGE SCALE GENOMIC DNA]</scope>
    <source>
        <strain evidence="10">RUTW2-3</strain>
    </source>
</reference>